<name>A0A820I7I6_9BILA</name>
<accession>A0A820I7I6</accession>
<gene>
    <name evidence="2" type="ORF">OTI717_LOCUS42183</name>
</gene>
<dbReference type="Proteomes" id="UP000663823">
    <property type="component" value="Unassembled WGS sequence"/>
</dbReference>
<evidence type="ECO:0000313" key="3">
    <source>
        <dbReference type="Proteomes" id="UP000663823"/>
    </source>
</evidence>
<reference evidence="2" key="1">
    <citation type="submission" date="2021-02" db="EMBL/GenBank/DDBJ databases">
        <authorList>
            <person name="Nowell W R."/>
        </authorList>
    </citation>
    <scope>NUCLEOTIDE SEQUENCE</scope>
</reference>
<feature type="non-terminal residue" evidence="2">
    <location>
        <position position="1"/>
    </location>
</feature>
<sequence length="60" mass="7044">MFSRNGQSVSTRRSNITPSNDHSRRLIQTAYTCFQQLNECNELNDEHKQLIQTWMEAVTN</sequence>
<dbReference type="EMBL" id="CAJOAX010048555">
    <property type="protein sequence ID" value="CAF4305605.1"/>
    <property type="molecule type" value="Genomic_DNA"/>
</dbReference>
<organism evidence="2 3">
    <name type="scientific">Rotaria sordida</name>
    <dbReference type="NCBI Taxonomy" id="392033"/>
    <lineage>
        <taxon>Eukaryota</taxon>
        <taxon>Metazoa</taxon>
        <taxon>Spiralia</taxon>
        <taxon>Gnathifera</taxon>
        <taxon>Rotifera</taxon>
        <taxon>Eurotatoria</taxon>
        <taxon>Bdelloidea</taxon>
        <taxon>Philodinida</taxon>
        <taxon>Philodinidae</taxon>
        <taxon>Rotaria</taxon>
    </lineage>
</organism>
<evidence type="ECO:0000256" key="1">
    <source>
        <dbReference type="SAM" id="MobiDB-lite"/>
    </source>
</evidence>
<feature type="region of interest" description="Disordered" evidence="1">
    <location>
        <begin position="1"/>
        <end position="23"/>
    </location>
</feature>
<evidence type="ECO:0000313" key="2">
    <source>
        <dbReference type="EMBL" id="CAF4305605.1"/>
    </source>
</evidence>
<feature type="compositionally biased region" description="Polar residues" evidence="1">
    <location>
        <begin position="1"/>
        <end position="20"/>
    </location>
</feature>
<protein>
    <submittedName>
        <fullName evidence="2">Uncharacterized protein</fullName>
    </submittedName>
</protein>
<proteinExistence type="predicted"/>
<dbReference type="AlphaFoldDB" id="A0A820I7I6"/>
<comment type="caution">
    <text evidence="2">The sequence shown here is derived from an EMBL/GenBank/DDBJ whole genome shotgun (WGS) entry which is preliminary data.</text>
</comment>